<dbReference type="SUPFAM" id="SSF49599">
    <property type="entry name" value="TRAF domain-like"/>
    <property type="match status" value="1"/>
</dbReference>
<comment type="pathway">
    <text evidence="2">Protein modification; protein ubiquitination.</text>
</comment>
<dbReference type="InterPro" id="IPR044286">
    <property type="entry name" value="SINL_plant"/>
</dbReference>
<gene>
    <name evidence="15" type="ORF">TEA_016585</name>
</gene>
<dbReference type="EC" id="2.3.2.27" evidence="4"/>
<keyword evidence="8" id="KW-0833">Ubl conjugation pathway</keyword>
<reference evidence="15 16" key="1">
    <citation type="journal article" date="2018" name="Proc. Natl. Acad. Sci. U.S.A.">
        <title>Draft genome sequence of Camellia sinensis var. sinensis provides insights into the evolution of the tea genome and tea quality.</title>
        <authorList>
            <person name="Wei C."/>
            <person name="Yang H."/>
            <person name="Wang S."/>
            <person name="Zhao J."/>
            <person name="Liu C."/>
            <person name="Gao L."/>
            <person name="Xia E."/>
            <person name="Lu Y."/>
            <person name="Tai Y."/>
            <person name="She G."/>
            <person name="Sun J."/>
            <person name="Cao H."/>
            <person name="Tong W."/>
            <person name="Gao Q."/>
            <person name="Li Y."/>
            <person name="Deng W."/>
            <person name="Jiang X."/>
            <person name="Wang W."/>
            <person name="Chen Q."/>
            <person name="Zhang S."/>
            <person name="Li H."/>
            <person name="Wu J."/>
            <person name="Wang P."/>
            <person name="Li P."/>
            <person name="Shi C."/>
            <person name="Zheng F."/>
            <person name="Jian J."/>
            <person name="Huang B."/>
            <person name="Shan D."/>
            <person name="Shi M."/>
            <person name="Fang C."/>
            <person name="Yue Y."/>
            <person name="Li F."/>
            <person name="Li D."/>
            <person name="Wei S."/>
            <person name="Han B."/>
            <person name="Jiang C."/>
            <person name="Yin Y."/>
            <person name="Xia T."/>
            <person name="Zhang Z."/>
            <person name="Bennetzen J.L."/>
            <person name="Zhao S."/>
            <person name="Wan X."/>
        </authorList>
    </citation>
    <scope>NUCLEOTIDE SEQUENCE [LARGE SCALE GENOMIC DNA]</scope>
    <source>
        <strain evidence="16">cv. Shuchazao</strain>
        <tissue evidence="15">Leaf</tissue>
    </source>
</reference>
<evidence type="ECO:0000256" key="1">
    <source>
        <dbReference type="ARBA" id="ARBA00000900"/>
    </source>
</evidence>
<keyword evidence="5" id="KW-0808">Transferase</keyword>
<dbReference type="InterPro" id="IPR013083">
    <property type="entry name" value="Znf_RING/FYVE/PHD"/>
</dbReference>
<name>A0A4S4CXE7_CAMSN</name>
<dbReference type="PROSITE" id="PS50089">
    <property type="entry name" value="ZF_RING_2"/>
    <property type="match status" value="1"/>
</dbReference>
<dbReference type="UniPathway" id="UPA00143"/>
<feature type="domain" description="SIAH-type" evidence="14">
    <location>
        <begin position="166"/>
        <end position="224"/>
    </location>
</feature>
<protein>
    <recommendedName>
        <fullName evidence="4">RING-type E3 ubiquitin transferase</fullName>
        <ecNumber evidence="4">2.3.2.27</ecNumber>
    </recommendedName>
</protein>
<dbReference type="CDD" id="cd16571">
    <property type="entry name" value="RING-HC_SIAHs"/>
    <property type="match status" value="1"/>
</dbReference>
<keyword evidence="16" id="KW-1185">Reference proteome</keyword>
<feature type="compositionally biased region" description="Acidic residues" evidence="12">
    <location>
        <begin position="44"/>
        <end position="81"/>
    </location>
</feature>
<dbReference type="Pfam" id="PF21361">
    <property type="entry name" value="Sina_ZnF"/>
    <property type="match status" value="1"/>
</dbReference>
<dbReference type="PANTHER" id="PTHR46632:SF16">
    <property type="entry name" value="E3 UBIQUITIN-PROTEIN LIGASE SINA-LIKE 10"/>
    <property type="match status" value="1"/>
</dbReference>
<evidence type="ECO:0000256" key="10">
    <source>
        <dbReference type="ARBA" id="ARBA00024004"/>
    </source>
</evidence>
<dbReference type="Proteomes" id="UP000306102">
    <property type="component" value="Unassembled WGS sequence"/>
</dbReference>
<comment type="caution">
    <text evidence="15">The sequence shown here is derived from an EMBL/GenBank/DDBJ whole genome shotgun (WGS) entry which is preliminary data.</text>
</comment>
<dbReference type="GO" id="GO:0008270">
    <property type="term" value="F:zinc ion binding"/>
    <property type="evidence" value="ECO:0007669"/>
    <property type="project" value="UniProtKB-KW"/>
</dbReference>
<dbReference type="Gene3D" id="3.30.40.10">
    <property type="entry name" value="Zinc/RING finger domain, C3HC4 (zinc finger)"/>
    <property type="match status" value="1"/>
</dbReference>
<dbReference type="SUPFAM" id="SSF57850">
    <property type="entry name" value="RING/U-box"/>
    <property type="match status" value="1"/>
</dbReference>
<organism evidence="15 16">
    <name type="scientific">Camellia sinensis var. sinensis</name>
    <name type="common">China tea</name>
    <dbReference type="NCBI Taxonomy" id="542762"/>
    <lineage>
        <taxon>Eukaryota</taxon>
        <taxon>Viridiplantae</taxon>
        <taxon>Streptophyta</taxon>
        <taxon>Embryophyta</taxon>
        <taxon>Tracheophyta</taxon>
        <taxon>Spermatophyta</taxon>
        <taxon>Magnoliopsida</taxon>
        <taxon>eudicotyledons</taxon>
        <taxon>Gunneridae</taxon>
        <taxon>Pentapetalae</taxon>
        <taxon>asterids</taxon>
        <taxon>Ericales</taxon>
        <taxon>Theaceae</taxon>
        <taxon>Camellia</taxon>
    </lineage>
</organism>
<dbReference type="InterPro" id="IPR013010">
    <property type="entry name" value="Znf_SIAH"/>
</dbReference>
<dbReference type="PANTHER" id="PTHR46632">
    <property type="entry name" value="E3 UBIQUITIN-PROTEIN LIGASE SINA-LIKE 4"/>
    <property type="match status" value="1"/>
</dbReference>
<evidence type="ECO:0000256" key="12">
    <source>
        <dbReference type="SAM" id="MobiDB-lite"/>
    </source>
</evidence>
<dbReference type="AlphaFoldDB" id="A0A4S4CXE7"/>
<dbReference type="STRING" id="542762.A0A4S4CXE7"/>
<dbReference type="EMBL" id="SDRB02013702">
    <property type="protein sequence ID" value="THF94348.1"/>
    <property type="molecule type" value="Genomic_DNA"/>
</dbReference>
<dbReference type="Pfam" id="PF21362">
    <property type="entry name" value="Sina_RING"/>
    <property type="match status" value="1"/>
</dbReference>
<feature type="domain" description="RING-type" evidence="13">
    <location>
        <begin position="113"/>
        <end position="148"/>
    </location>
</feature>
<evidence type="ECO:0000256" key="9">
    <source>
        <dbReference type="ARBA" id="ARBA00022833"/>
    </source>
</evidence>
<dbReference type="InterPro" id="IPR049548">
    <property type="entry name" value="Sina-like_RING"/>
</dbReference>
<accession>A0A4S4CXE7</accession>
<comment type="similarity">
    <text evidence="3">Belongs to the SINA (Seven in absentia) family.</text>
</comment>
<dbReference type="GO" id="GO:0061630">
    <property type="term" value="F:ubiquitin protein ligase activity"/>
    <property type="evidence" value="ECO:0007669"/>
    <property type="project" value="UniProtKB-EC"/>
</dbReference>
<keyword evidence="7 11" id="KW-0863">Zinc-finger</keyword>
<dbReference type="InterPro" id="IPR001841">
    <property type="entry name" value="Znf_RING"/>
</dbReference>
<evidence type="ECO:0000313" key="16">
    <source>
        <dbReference type="Proteomes" id="UP000306102"/>
    </source>
</evidence>
<evidence type="ECO:0000256" key="7">
    <source>
        <dbReference type="ARBA" id="ARBA00022771"/>
    </source>
</evidence>
<comment type="function">
    <text evidence="10">E3 ubiquitin-protein ligase that mediates ubiquitination and subsequent proteasomal degradation of target proteins. E3 ubiquitin ligases accept ubiquitin from an E2 ubiquitin-conjugating enzyme in the form of a thioester and then directly transfers the ubiquitin to targeted substrates. It probably triggers the ubiquitin-mediated degradation of different substrates.</text>
</comment>
<evidence type="ECO:0000256" key="5">
    <source>
        <dbReference type="ARBA" id="ARBA00022679"/>
    </source>
</evidence>
<evidence type="ECO:0000256" key="8">
    <source>
        <dbReference type="ARBA" id="ARBA00022786"/>
    </source>
</evidence>
<sequence>MAKFSVGREDESEGPSSPRPKKLRTTTPPQPQQQQQFRRCDQPVVEEEEEEEEEDDEDEDEEAESEYDDDDDEDDEDDGETEAERSHAVRVSLGPSGDGSISVTLTDPDVLDCPICLEHLTIPVFQCENGHVACSSCCFKLGNQCPSCAWPIGYNRCRAIEKVIESVKISCQNMKYGCKEAVSYSKKHDHEEACVYAPCLCPLPECNFVGSSKHLSLHFTSKHSNSTTRFCYNCLFPISIEKQQKCLILHEQSEGGIFILNNGIDPLGNIVNVSCIGPSSTKRAFAYDLIARNGESSVRLQSFTESIPGRVEHPPLKRFLLVPSDFVGSCRQLKLELCIRRNQEFPAHI</sequence>
<keyword evidence="6" id="KW-0479">Metal-binding</keyword>
<evidence type="ECO:0000259" key="13">
    <source>
        <dbReference type="PROSITE" id="PS50089"/>
    </source>
</evidence>
<evidence type="ECO:0000256" key="2">
    <source>
        <dbReference type="ARBA" id="ARBA00004906"/>
    </source>
</evidence>
<dbReference type="GO" id="GO:0016567">
    <property type="term" value="P:protein ubiquitination"/>
    <property type="evidence" value="ECO:0007669"/>
    <property type="project" value="UniProtKB-UniPathway"/>
</dbReference>
<evidence type="ECO:0000259" key="14">
    <source>
        <dbReference type="PROSITE" id="PS51081"/>
    </source>
</evidence>
<evidence type="ECO:0000256" key="11">
    <source>
        <dbReference type="PROSITE-ProRule" id="PRU00455"/>
    </source>
</evidence>
<proteinExistence type="inferred from homology"/>
<feature type="region of interest" description="Disordered" evidence="12">
    <location>
        <begin position="1"/>
        <end position="101"/>
    </location>
</feature>
<keyword evidence="9" id="KW-0862">Zinc</keyword>
<evidence type="ECO:0000256" key="6">
    <source>
        <dbReference type="ARBA" id="ARBA00022723"/>
    </source>
</evidence>
<evidence type="ECO:0000256" key="3">
    <source>
        <dbReference type="ARBA" id="ARBA00009119"/>
    </source>
</evidence>
<dbReference type="PROSITE" id="PS51081">
    <property type="entry name" value="ZF_SIAH"/>
    <property type="match status" value="1"/>
</dbReference>
<comment type="catalytic activity">
    <reaction evidence="1">
        <text>S-ubiquitinyl-[E2 ubiquitin-conjugating enzyme]-L-cysteine + [acceptor protein]-L-lysine = [E2 ubiquitin-conjugating enzyme]-L-cysteine + N(6)-ubiquitinyl-[acceptor protein]-L-lysine.</text>
        <dbReference type="EC" id="2.3.2.27"/>
    </reaction>
</comment>
<evidence type="ECO:0000256" key="4">
    <source>
        <dbReference type="ARBA" id="ARBA00012483"/>
    </source>
</evidence>
<evidence type="ECO:0000313" key="15">
    <source>
        <dbReference type="EMBL" id="THF94348.1"/>
    </source>
</evidence>